<evidence type="ECO:0000259" key="10">
    <source>
        <dbReference type="Pfam" id="PF00593"/>
    </source>
</evidence>
<dbReference type="Proteomes" id="UP001610063">
    <property type="component" value="Unassembled WGS sequence"/>
</dbReference>
<dbReference type="NCBIfam" id="TIGR04057">
    <property type="entry name" value="SusC_RagA_signa"/>
    <property type="match status" value="1"/>
</dbReference>
<dbReference type="InterPro" id="IPR036942">
    <property type="entry name" value="Beta-barrel_TonB_sf"/>
</dbReference>
<evidence type="ECO:0000256" key="5">
    <source>
        <dbReference type="ARBA" id="ARBA00023077"/>
    </source>
</evidence>
<dbReference type="SUPFAM" id="SSF56935">
    <property type="entry name" value="Porins"/>
    <property type="match status" value="1"/>
</dbReference>
<keyword evidence="13" id="KW-1185">Reference proteome</keyword>
<dbReference type="Pfam" id="PF00593">
    <property type="entry name" value="TonB_dep_Rec_b-barrel"/>
    <property type="match status" value="1"/>
</dbReference>
<evidence type="ECO:0000256" key="9">
    <source>
        <dbReference type="RuleBase" id="RU003357"/>
    </source>
</evidence>
<dbReference type="PROSITE" id="PS52016">
    <property type="entry name" value="TONB_DEPENDENT_REC_3"/>
    <property type="match status" value="1"/>
</dbReference>
<evidence type="ECO:0000256" key="2">
    <source>
        <dbReference type="ARBA" id="ARBA00022448"/>
    </source>
</evidence>
<evidence type="ECO:0000256" key="3">
    <source>
        <dbReference type="ARBA" id="ARBA00022452"/>
    </source>
</evidence>
<dbReference type="Pfam" id="PF07715">
    <property type="entry name" value="Plug"/>
    <property type="match status" value="1"/>
</dbReference>
<feature type="domain" description="TonB-dependent receptor plug" evidence="11">
    <location>
        <begin position="126"/>
        <end position="233"/>
    </location>
</feature>
<evidence type="ECO:0000259" key="11">
    <source>
        <dbReference type="Pfam" id="PF07715"/>
    </source>
</evidence>
<comment type="caution">
    <text evidence="12">The sequence shown here is derived from an EMBL/GenBank/DDBJ whole genome shotgun (WGS) entry which is preliminary data.</text>
</comment>
<dbReference type="InterPro" id="IPR023996">
    <property type="entry name" value="TonB-dep_OMP_SusC/RagA"/>
</dbReference>
<organism evidence="12 13">
    <name type="scientific">Marinoscillum luteum</name>
    <dbReference type="NCBI Taxonomy" id="861051"/>
    <lineage>
        <taxon>Bacteria</taxon>
        <taxon>Pseudomonadati</taxon>
        <taxon>Bacteroidota</taxon>
        <taxon>Cytophagia</taxon>
        <taxon>Cytophagales</taxon>
        <taxon>Reichenbachiellaceae</taxon>
        <taxon>Marinoscillum</taxon>
    </lineage>
</organism>
<comment type="similarity">
    <text evidence="8 9">Belongs to the TonB-dependent receptor family.</text>
</comment>
<dbReference type="InterPro" id="IPR037066">
    <property type="entry name" value="Plug_dom_sf"/>
</dbReference>
<reference evidence="12 13" key="1">
    <citation type="journal article" date="2013" name="Int. J. Syst. Evol. Microbiol.">
        <title>Marinoscillum luteum sp. nov., isolated from marine sediment.</title>
        <authorList>
            <person name="Cha I.T."/>
            <person name="Park S.J."/>
            <person name="Kim S.J."/>
            <person name="Kim J.G."/>
            <person name="Jung M.Y."/>
            <person name="Shin K.S."/>
            <person name="Kwon K.K."/>
            <person name="Yang S.H."/>
            <person name="Seo Y.S."/>
            <person name="Rhee S.K."/>
        </authorList>
    </citation>
    <scope>NUCLEOTIDE SEQUENCE [LARGE SCALE GENOMIC DNA]</scope>
    <source>
        <strain evidence="12 13">KCTC 23939</strain>
    </source>
</reference>
<dbReference type="InterPro" id="IPR000531">
    <property type="entry name" value="Beta-barrel_TonB"/>
</dbReference>
<evidence type="ECO:0000256" key="4">
    <source>
        <dbReference type="ARBA" id="ARBA00022692"/>
    </source>
</evidence>
<evidence type="ECO:0000313" key="12">
    <source>
        <dbReference type="EMBL" id="MFH6985878.1"/>
    </source>
</evidence>
<keyword evidence="4 8" id="KW-0812">Transmembrane</keyword>
<dbReference type="EMBL" id="JBIPKE010000020">
    <property type="protein sequence ID" value="MFH6985878.1"/>
    <property type="molecule type" value="Genomic_DNA"/>
</dbReference>
<dbReference type="InterPro" id="IPR023997">
    <property type="entry name" value="TonB-dep_OMP_SusC/RagA_CS"/>
</dbReference>
<keyword evidence="7 8" id="KW-0998">Cell outer membrane</keyword>
<evidence type="ECO:0000256" key="8">
    <source>
        <dbReference type="PROSITE-ProRule" id="PRU01360"/>
    </source>
</evidence>
<keyword evidence="5 9" id="KW-0798">TonB box</keyword>
<evidence type="ECO:0000256" key="1">
    <source>
        <dbReference type="ARBA" id="ARBA00004571"/>
    </source>
</evidence>
<dbReference type="InterPro" id="IPR008969">
    <property type="entry name" value="CarboxyPept-like_regulatory"/>
</dbReference>
<protein>
    <submittedName>
        <fullName evidence="12">SusC/RagA family TonB-linked outer membrane protein</fullName>
    </submittedName>
</protein>
<dbReference type="Pfam" id="PF13715">
    <property type="entry name" value="CarbopepD_reg_2"/>
    <property type="match status" value="1"/>
</dbReference>
<proteinExistence type="inferred from homology"/>
<keyword evidence="2 8" id="KW-0813">Transport</keyword>
<dbReference type="Gene3D" id="2.40.170.20">
    <property type="entry name" value="TonB-dependent receptor, beta-barrel domain"/>
    <property type="match status" value="1"/>
</dbReference>
<evidence type="ECO:0000313" key="13">
    <source>
        <dbReference type="Proteomes" id="UP001610063"/>
    </source>
</evidence>
<dbReference type="Gene3D" id="2.60.40.1120">
    <property type="entry name" value="Carboxypeptidase-like, regulatory domain"/>
    <property type="match status" value="1"/>
</dbReference>
<evidence type="ECO:0000256" key="6">
    <source>
        <dbReference type="ARBA" id="ARBA00023136"/>
    </source>
</evidence>
<sequence>MKSHSRQHSILFVYLFLAVFVTYPITKVMAQSSGEIIIKGKVTDETKNSIPGVSVYVKGTQTGTITDIDGGYALSGPSEGILVFSSIGFETVEVSVNNRSVIDIQMSVSTQALDEIVVIGYGTTTKKEITGAVTTVKSEDFNRGGFNDPMGLIQGKVAGLTITKPNGADPMSGYQILLRGVSTLTSGQGPLIIIDGVIGADLKNINFQDVESFDVLKDGSAAAIYGTRGTNGVIIITTKAAKKGQQVLEYSGQVSVQVAPRGVRNLSAKEFKHAIETYQPSKTGSLFGSETDWFDEITNDLPVSYQHNISLSGGSESFSHRTSLTHSTDQGLLRDNLSERILLKTNIKQKVFDDRLLLDFNFTNNLRKYSPANYDLFSQAFIQNPTQPVYDDSDPATGGYSFKQGLGYYNPVAMLNERTREGQTNDIVLNLRATLEITGDLSWSNFISTQKSEWEENSYKTKYYPTILGINGEAEISNGRNSNTLYESMFNYQKEVNDHDFQVVAGYTFQEFEMNSSYVGNYNFDTDVFLHNNISAGSFFREGKSEMGSYQESSRLIALFGRLMYNYDEKYLASISLRREGSSKFGDNNKWGLFPAVSLGWRLSEESLFKNISWINDLKLRLGYGVTGNQDFSPYRSLILLERVGSLFYNQEWINSYGPGQNPNPDLKWEKKQELNVGVDFSVFERRLSGSVEYYLRKTSDLLWEFQVPVPPYLYPYLFTNVGTISNRGVELTLNAMLMKRGNFAWSSTFTASHNKNFLDKISNSEFTQSTYETAFLGGTIGVWSQRIKEGEELGTFYGPVWLGVDEHGNDIFKNQNPVGEVDKSKWEKIGSANPIAVLGWSNALTYKNWNLNLAFRGGIGGKVLNSNRLYYESWTAIGLRNIVHTQLENPEFIRNVTYSSKYIEDASFLKLDNVTLQYGFDLNSKYISRLSVSGSAQNVFWISGYKGIDPEVNLGGLEPGIDRLSYYPRTTALTLGVNATF</sequence>
<dbReference type="SUPFAM" id="SSF49464">
    <property type="entry name" value="Carboxypeptidase regulatory domain-like"/>
    <property type="match status" value="1"/>
</dbReference>
<name>A0ABW7NE29_9BACT</name>
<dbReference type="InterPro" id="IPR012910">
    <property type="entry name" value="Plug_dom"/>
</dbReference>
<feature type="domain" description="TonB-dependent receptor-like beta-barrel" evidence="10">
    <location>
        <begin position="388"/>
        <end position="806"/>
    </location>
</feature>
<keyword evidence="3 8" id="KW-1134">Transmembrane beta strand</keyword>
<comment type="subcellular location">
    <subcellularLocation>
        <location evidence="1 8">Cell outer membrane</location>
        <topology evidence="1 8">Multi-pass membrane protein</topology>
    </subcellularLocation>
</comment>
<accession>A0ABW7NE29</accession>
<keyword evidence="6 8" id="KW-0472">Membrane</keyword>
<evidence type="ECO:0000256" key="7">
    <source>
        <dbReference type="ARBA" id="ARBA00023237"/>
    </source>
</evidence>
<dbReference type="Gene3D" id="2.170.130.10">
    <property type="entry name" value="TonB-dependent receptor, plug domain"/>
    <property type="match status" value="1"/>
</dbReference>
<dbReference type="NCBIfam" id="TIGR04056">
    <property type="entry name" value="OMP_RagA_SusC"/>
    <property type="match status" value="1"/>
</dbReference>
<gene>
    <name evidence="12" type="ORF">ACHKAR_20655</name>
</gene>
<dbReference type="RefSeq" id="WP_395419328.1">
    <property type="nucleotide sequence ID" value="NZ_JBIPKE010000020.1"/>
</dbReference>
<dbReference type="InterPro" id="IPR039426">
    <property type="entry name" value="TonB-dep_rcpt-like"/>
</dbReference>